<name>A0ABD2N987_9CUCU</name>
<sequence length="108" mass="12602">MKVRMKVAKGRRKLREGVALKNYGRTKVQVKGLKNRAGDMRERSVKIKAMESERKSASGNSEWKLRKEEDREKCGMKLVQFYEVVSEKNAEINNGRNVWKEISGRKCR</sequence>
<accession>A0ABD2N987</accession>
<dbReference type="EMBL" id="JABFTP020000083">
    <property type="protein sequence ID" value="KAL3275338.1"/>
    <property type="molecule type" value="Genomic_DNA"/>
</dbReference>
<gene>
    <name evidence="1" type="ORF">HHI36_020105</name>
</gene>
<reference evidence="1 2" key="1">
    <citation type="journal article" date="2021" name="BMC Biol.">
        <title>Horizontally acquired antibacterial genes associated with adaptive radiation of ladybird beetles.</title>
        <authorList>
            <person name="Li H.S."/>
            <person name="Tang X.F."/>
            <person name="Huang Y.H."/>
            <person name="Xu Z.Y."/>
            <person name="Chen M.L."/>
            <person name="Du X.Y."/>
            <person name="Qiu B.Y."/>
            <person name="Chen P.T."/>
            <person name="Zhang W."/>
            <person name="Slipinski A."/>
            <person name="Escalona H.E."/>
            <person name="Waterhouse R.M."/>
            <person name="Zwick A."/>
            <person name="Pang H."/>
        </authorList>
    </citation>
    <scope>NUCLEOTIDE SEQUENCE [LARGE SCALE GENOMIC DNA]</scope>
    <source>
        <strain evidence="1">SYSU2018</strain>
    </source>
</reference>
<evidence type="ECO:0000313" key="1">
    <source>
        <dbReference type="EMBL" id="KAL3275338.1"/>
    </source>
</evidence>
<dbReference type="Proteomes" id="UP001516400">
    <property type="component" value="Unassembled WGS sequence"/>
</dbReference>
<proteinExistence type="predicted"/>
<organism evidence="1 2">
    <name type="scientific">Cryptolaemus montrouzieri</name>
    <dbReference type="NCBI Taxonomy" id="559131"/>
    <lineage>
        <taxon>Eukaryota</taxon>
        <taxon>Metazoa</taxon>
        <taxon>Ecdysozoa</taxon>
        <taxon>Arthropoda</taxon>
        <taxon>Hexapoda</taxon>
        <taxon>Insecta</taxon>
        <taxon>Pterygota</taxon>
        <taxon>Neoptera</taxon>
        <taxon>Endopterygota</taxon>
        <taxon>Coleoptera</taxon>
        <taxon>Polyphaga</taxon>
        <taxon>Cucujiformia</taxon>
        <taxon>Coccinelloidea</taxon>
        <taxon>Coccinellidae</taxon>
        <taxon>Scymninae</taxon>
        <taxon>Scymnini</taxon>
        <taxon>Cryptolaemus</taxon>
    </lineage>
</organism>
<dbReference type="AlphaFoldDB" id="A0ABD2N987"/>
<keyword evidence="2" id="KW-1185">Reference proteome</keyword>
<protein>
    <submittedName>
        <fullName evidence="1">Uncharacterized protein</fullName>
    </submittedName>
</protein>
<comment type="caution">
    <text evidence="1">The sequence shown here is derived from an EMBL/GenBank/DDBJ whole genome shotgun (WGS) entry which is preliminary data.</text>
</comment>
<evidence type="ECO:0000313" key="2">
    <source>
        <dbReference type="Proteomes" id="UP001516400"/>
    </source>
</evidence>